<dbReference type="Gene3D" id="3.30.70.270">
    <property type="match status" value="1"/>
</dbReference>
<dbReference type="Pfam" id="PF00990">
    <property type="entry name" value="GGDEF"/>
    <property type="match status" value="1"/>
</dbReference>
<dbReference type="GO" id="GO:0052621">
    <property type="term" value="F:diguanylate cyclase activity"/>
    <property type="evidence" value="ECO:0007669"/>
    <property type="project" value="UniProtKB-EC"/>
</dbReference>
<dbReference type="InterPro" id="IPR043128">
    <property type="entry name" value="Rev_trsase/Diguanyl_cyclase"/>
</dbReference>
<dbReference type="EC" id="2.7.7.65" evidence="7"/>
<keyword evidence="3 4" id="KW-0472">Membrane</keyword>
<keyword evidence="4" id="KW-1133">Transmembrane helix</keyword>
<dbReference type="SMART" id="SM00267">
    <property type="entry name" value="GGDEF"/>
    <property type="match status" value="1"/>
</dbReference>
<dbReference type="Gene3D" id="3.30.450.20">
    <property type="entry name" value="PAS domain"/>
    <property type="match status" value="1"/>
</dbReference>
<feature type="domain" description="GGDEF" evidence="6">
    <location>
        <begin position="412"/>
        <end position="544"/>
    </location>
</feature>
<dbReference type="Gene3D" id="6.10.340.10">
    <property type="match status" value="1"/>
</dbReference>
<evidence type="ECO:0000313" key="8">
    <source>
        <dbReference type="Proteomes" id="UP001596549"/>
    </source>
</evidence>
<organism evidence="7 8">
    <name type="scientific">Fictibacillus iocasae</name>
    <dbReference type="NCBI Taxonomy" id="2715437"/>
    <lineage>
        <taxon>Bacteria</taxon>
        <taxon>Bacillati</taxon>
        <taxon>Bacillota</taxon>
        <taxon>Bacilli</taxon>
        <taxon>Bacillales</taxon>
        <taxon>Fictibacillaceae</taxon>
        <taxon>Fictibacillus</taxon>
    </lineage>
</organism>
<comment type="caution">
    <text evidence="7">The sequence shown here is derived from an EMBL/GenBank/DDBJ whole genome shotgun (WGS) entry which is preliminary data.</text>
</comment>
<keyword evidence="7" id="KW-0548">Nucleotidyltransferase</keyword>
<dbReference type="NCBIfam" id="TIGR00254">
    <property type="entry name" value="GGDEF"/>
    <property type="match status" value="1"/>
</dbReference>
<evidence type="ECO:0000313" key="7">
    <source>
        <dbReference type="EMBL" id="MFC7372821.1"/>
    </source>
</evidence>
<protein>
    <submittedName>
        <fullName evidence="7">Diguanylate cyclase domain-containing protein</fullName>
        <ecNumber evidence="7">2.7.7.65</ecNumber>
    </submittedName>
</protein>
<dbReference type="InterPro" id="IPR000160">
    <property type="entry name" value="GGDEF_dom"/>
</dbReference>
<keyword evidence="7" id="KW-0808">Transferase</keyword>
<feature type="transmembrane region" description="Helical" evidence="4">
    <location>
        <begin position="300"/>
        <end position="320"/>
    </location>
</feature>
<dbReference type="CDD" id="cd12914">
    <property type="entry name" value="PDC1_DGC_like"/>
    <property type="match status" value="1"/>
</dbReference>
<accession>A0ABW2NTB6</accession>
<reference evidence="8" key="1">
    <citation type="journal article" date="2019" name="Int. J. Syst. Evol. Microbiol.">
        <title>The Global Catalogue of Microorganisms (GCM) 10K type strain sequencing project: providing services to taxonomists for standard genome sequencing and annotation.</title>
        <authorList>
            <consortium name="The Broad Institute Genomics Platform"/>
            <consortium name="The Broad Institute Genome Sequencing Center for Infectious Disease"/>
            <person name="Wu L."/>
            <person name="Ma J."/>
        </authorList>
    </citation>
    <scope>NUCLEOTIDE SEQUENCE [LARGE SCALE GENOMIC DNA]</scope>
    <source>
        <strain evidence="8">NBRC 106396</strain>
    </source>
</reference>
<dbReference type="CDD" id="cd01949">
    <property type="entry name" value="GGDEF"/>
    <property type="match status" value="1"/>
</dbReference>
<comment type="subcellular location">
    <subcellularLocation>
        <location evidence="1">Cell membrane</location>
    </subcellularLocation>
</comment>
<evidence type="ECO:0000259" key="6">
    <source>
        <dbReference type="PROSITE" id="PS50887"/>
    </source>
</evidence>
<evidence type="ECO:0000256" key="1">
    <source>
        <dbReference type="ARBA" id="ARBA00004236"/>
    </source>
</evidence>
<dbReference type="PROSITE" id="PS50885">
    <property type="entry name" value="HAMP"/>
    <property type="match status" value="1"/>
</dbReference>
<name>A0ABW2NTB6_9BACL</name>
<evidence type="ECO:0000259" key="5">
    <source>
        <dbReference type="PROSITE" id="PS50885"/>
    </source>
</evidence>
<dbReference type="InterPro" id="IPR052163">
    <property type="entry name" value="DGC-Regulatory_Protein"/>
</dbReference>
<dbReference type="InterPro" id="IPR003660">
    <property type="entry name" value="HAMP_dom"/>
</dbReference>
<dbReference type="EMBL" id="JBHTCP010000047">
    <property type="protein sequence ID" value="MFC7372821.1"/>
    <property type="molecule type" value="Genomic_DNA"/>
</dbReference>
<keyword evidence="8" id="KW-1185">Reference proteome</keyword>
<dbReference type="SUPFAM" id="SSF55073">
    <property type="entry name" value="Nucleotide cyclase"/>
    <property type="match status" value="1"/>
</dbReference>
<evidence type="ECO:0000256" key="4">
    <source>
        <dbReference type="SAM" id="Phobius"/>
    </source>
</evidence>
<dbReference type="PROSITE" id="PS50887">
    <property type="entry name" value="GGDEF"/>
    <property type="match status" value="1"/>
</dbReference>
<dbReference type="Pfam" id="PF00672">
    <property type="entry name" value="HAMP"/>
    <property type="match status" value="1"/>
</dbReference>
<dbReference type="RefSeq" id="WP_379750387.1">
    <property type="nucleotide sequence ID" value="NZ_JBHTCP010000047.1"/>
</dbReference>
<keyword evidence="4" id="KW-0812">Transmembrane</keyword>
<proteinExistence type="predicted"/>
<gene>
    <name evidence="7" type="ORF">ACFQPF_14230</name>
</gene>
<evidence type="ECO:0000256" key="2">
    <source>
        <dbReference type="ARBA" id="ARBA00022475"/>
    </source>
</evidence>
<keyword evidence="2" id="KW-1003">Cell membrane</keyword>
<dbReference type="PANTHER" id="PTHR46663">
    <property type="entry name" value="DIGUANYLATE CYCLASE DGCT-RELATED"/>
    <property type="match status" value="1"/>
</dbReference>
<dbReference type="Proteomes" id="UP001596549">
    <property type="component" value="Unassembled WGS sequence"/>
</dbReference>
<dbReference type="PANTHER" id="PTHR46663:SF2">
    <property type="entry name" value="GGDEF DOMAIN-CONTAINING PROTEIN"/>
    <property type="match status" value="1"/>
</dbReference>
<sequence>MNVPFRLSLRARSTISTVMIVSVLTLLLSVAIGRYTSEELKSEIGNSVAQNAYQTSDKLDSFMWARTEEVKMLSQLSDLHQLKDKQRIKGLLENLKEGIPFYSWIGYLDTKGNVLVSTGGILEGKNISQRPVFMEGLQGPFIGDVHDAVLLAKLLPQSSTSNGPLRFVDISMPVYGESGEKTGVLATHLSWEWANDVERSILKPVDKSKKIEVFVISERDQAVVLGSKDLIGKKLRIKSVKQAEKGKNSWTMETWPDGKKYMTGYVKGSGYMDYEGLGWTVLVRQPADIAFAPVNDLQQFIMMTGLLCALVFAVIAWFLAGRVSQPLGSISSAALQLKNGHNVAIPEPKGITEIEILSASLKELIHSLSATEKELDKMENIAQHDSLTGLPNRLALDDFIATAAKQAVQDDQPVSFLYIDLDDFKPVNDTYGHQTGDLLLKQVAQRIQRCIRSGDFAARLGGDEFAVILPHTGTQYQAEARKIAERIVKDLHKPFTLGDVIVTIGCSIGGAVWRDAKENPSNVLRLADEALYKAKRNGKNRAAI</sequence>
<dbReference type="InterPro" id="IPR029787">
    <property type="entry name" value="Nucleotide_cyclase"/>
</dbReference>
<feature type="domain" description="HAMP" evidence="5">
    <location>
        <begin position="321"/>
        <end position="373"/>
    </location>
</feature>
<evidence type="ECO:0000256" key="3">
    <source>
        <dbReference type="ARBA" id="ARBA00023136"/>
    </source>
</evidence>